<protein>
    <submittedName>
        <fullName evidence="1">Uncharacterized protein</fullName>
    </submittedName>
</protein>
<dbReference type="AlphaFoldDB" id="A0A930DYU1"/>
<organism evidence="1 2">
    <name type="scientific">Parvimonas micra</name>
    <dbReference type="NCBI Taxonomy" id="33033"/>
    <lineage>
        <taxon>Bacteria</taxon>
        <taxon>Bacillati</taxon>
        <taxon>Bacillota</taxon>
        <taxon>Tissierellia</taxon>
        <taxon>Tissierellales</taxon>
        <taxon>Peptoniphilaceae</taxon>
        <taxon>Parvimonas</taxon>
    </lineage>
</organism>
<dbReference type="RefSeq" id="WP_278476906.1">
    <property type="nucleotide sequence ID" value="NZ_JABZRE010000002.1"/>
</dbReference>
<accession>A0A930DYU1</accession>
<gene>
    <name evidence="1" type="ORF">HXM94_01090</name>
</gene>
<evidence type="ECO:0000313" key="2">
    <source>
        <dbReference type="Proteomes" id="UP000758611"/>
    </source>
</evidence>
<reference evidence="1" key="1">
    <citation type="submission" date="2020-04" db="EMBL/GenBank/DDBJ databases">
        <title>Deep metagenomics examines the oral microbiome during advanced dental caries in children, revealing novel taxa and co-occurrences with host molecules.</title>
        <authorList>
            <person name="Baker J.L."/>
            <person name="Morton J.T."/>
            <person name="Dinis M."/>
            <person name="Alvarez R."/>
            <person name="Tran N.C."/>
            <person name="Knight R."/>
            <person name="Edlund A."/>
        </authorList>
    </citation>
    <scope>NUCLEOTIDE SEQUENCE</scope>
    <source>
        <strain evidence="1">JCVI_23_bin.11</strain>
    </source>
</reference>
<sequence>MPIISTKPTNFFFQGTIPPRTVDSHSFPGVVRAGVNLGDRAEIDKFFDALKIPEEVTKNKPVGSMIDIIIPDNSKHLANEIARIFQERERTIIGAASVILDTQQKGPSGEPAVLLLVKVNYPEFLVVSEDEIIRPKNENKKKLPVNFNL</sequence>
<dbReference type="EMBL" id="JABZRE010000002">
    <property type="protein sequence ID" value="MBF1306371.1"/>
    <property type="molecule type" value="Genomic_DNA"/>
</dbReference>
<proteinExistence type="predicted"/>
<comment type="caution">
    <text evidence="1">The sequence shown here is derived from an EMBL/GenBank/DDBJ whole genome shotgun (WGS) entry which is preliminary data.</text>
</comment>
<name>A0A930DYU1_9FIRM</name>
<evidence type="ECO:0000313" key="1">
    <source>
        <dbReference type="EMBL" id="MBF1306371.1"/>
    </source>
</evidence>
<dbReference type="Proteomes" id="UP000758611">
    <property type="component" value="Unassembled WGS sequence"/>
</dbReference>